<evidence type="ECO:0000313" key="4">
    <source>
        <dbReference type="Proteomes" id="UP000650467"/>
    </source>
</evidence>
<feature type="compositionally biased region" description="Low complexity" evidence="1">
    <location>
        <begin position="1321"/>
        <end position="1335"/>
    </location>
</feature>
<evidence type="ECO:0008006" key="5">
    <source>
        <dbReference type="Google" id="ProtNLM"/>
    </source>
</evidence>
<keyword evidence="2" id="KW-0472">Membrane</keyword>
<reference evidence="3" key="1">
    <citation type="journal article" date="2020" name="bioRxiv">
        <title>Comparative genomics of Chlamydomonas.</title>
        <authorList>
            <person name="Craig R.J."/>
            <person name="Hasan A.R."/>
            <person name="Ness R.W."/>
            <person name="Keightley P.D."/>
        </authorList>
    </citation>
    <scope>NUCLEOTIDE SEQUENCE</scope>
    <source>
        <strain evidence="3">SAG 7.73</strain>
    </source>
</reference>
<feature type="transmembrane region" description="Helical" evidence="2">
    <location>
        <begin position="1341"/>
        <end position="1364"/>
    </location>
</feature>
<feature type="region of interest" description="Disordered" evidence="1">
    <location>
        <begin position="1394"/>
        <end position="1429"/>
    </location>
</feature>
<comment type="caution">
    <text evidence="3">The sequence shown here is derived from an EMBL/GenBank/DDBJ whole genome shotgun (WGS) entry which is preliminary data.</text>
</comment>
<dbReference type="Proteomes" id="UP000650467">
    <property type="component" value="Unassembled WGS sequence"/>
</dbReference>
<keyword evidence="4" id="KW-1185">Reference proteome</keyword>
<accession>A0A835S995</accession>
<evidence type="ECO:0000256" key="2">
    <source>
        <dbReference type="SAM" id="Phobius"/>
    </source>
</evidence>
<keyword evidence="2" id="KW-0812">Transmembrane</keyword>
<feature type="region of interest" description="Disordered" evidence="1">
    <location>
        <begin position="1300"/>
        <end position="1335"/>
    </location>
</feature>
<organism evidence="3 4">
    <name type="scientific">Chlamydomonas incerta</name>
    <dbReference type="NCBI Taxonomy" id="51695"/>
    <lineage>
        <taxon>Eukaryota</taxon>
        <taxon>Viridiplantae</taxon>
        <taxon>Chlorophyta</taxon>
        <taxon>core chlorophytes</taxon>
        <taxon>Chlorophyceae</taxon>
        <taxon>CS clade</taxon>
        <taxon>Chlamydomonadales</taxon>
        <taxon>Chlamydomonadaceae</taxon>
        <taxon>Chlamydomonas</taxon>
    </lineage>
</organism>
<keyword evidence="2" id="KW-1133">Transmembrane helix</keyword>
<feature type="compositionally biased region" description="Low complexity" evidence="1">
    <location>
        <begin position="1301"/>
        <end position="1311"/>
    </location>
</feature>
<proteinExistence type="predicted"/>
<dbReference type="EMBL" id="JAEHOC010000086">
    <property type="protein sequence ID" value="KAG2423082.1"/>
    <property type="molecule type" value="Genomic_DNA"/>
</dbReference>
<dbReference type="OrthoDB" id="540623at2759"/>
<sequence>MPVAALTSATASAKSDAFLQACAKLSAATPTKCNAVAGTILSAGSSSNIAARAGMLCSALDLCSAAAGCSALSSGSLEGALDLCTAEGIAGGAATPLAGSVQLAVRSCTSSANCTVSAGQLCQIPPAGAQQTCSCVAGRDVCQSLGTCVSYCSLNSTLSALAELNAGVTSCDPTSTSASQCGAGETCTAPAAGSTCQRWSCDAVSQKLVQAACTGVCVPQTLSMTSAALSDDGRSIRVALSGFAAPLTQVPCTTVFDVASSALVGGASALCSTSGSTLTVQLTANATLKVGSSLAVLSPGTALVSAASAKATFTGSVQVAGCSSCELPRPRVTGPATISQPCETAGGASLGLGAALALPPTFDASASTDPSGRAQWQDVRWAVPASVTGSGRAVLEAAAGRANALATARERLRLSLTADEATSLADSSNYALTATVTSWLGTSASATILFAKASTASKPSVTVAGSTQQSFKISGGIKASADAGAVCKGRSLEWLWTAVSPANWPGLPAAGVSGQQLFVSPPVLAVHGQTVGLRVLANYANDPASQAVADVQFTAVGSAPVAALTGPSGDVTDDQPILLNATASADPDSTPSLQRLRYTWACRREDFPTPCFADANQGDQTGTPGIWSLKAGTLSNDKLHTFTVTVSKEVAAGATPLSATASISVRPRSAAVPFPRGSLKRQCGLSGCAAPHSTDRPLVLALVLESAFSAAAVSWSCAEVAAVSSLTAASSATDPTIPPGTHYLTVPAALLPSNRASLTIAANLSLAGATGLATATVSLNSAPSCSLGASTSECLTSSILTSTFPNAAVSLLAQGWADAQDDSQLLRYEFGVRSVGAGGRTSDSAQQIGGSSSGTVLGLPVGNATLYCCVIDTAGSRTCATTVVTVNPPAAGFNAAAALASVNVSALAQAGDQRTLLQAASQMSQIVAAMGGNTAGGNGSSGTAPTAEQQQLVAARSATLISAILSGASLEDPEQRTQAISAIAAIASSAASIVSDDSRQMFADAALKAADSLVSGSDSGLTDLATQLCRLLGAALPTGGSSASARSSGRRSLLDTSGAAAQGSLQNLLDVARKIGNALGQQAVPGGENQAAGDSGVFVSVGALPTTTSGGSGSVGVTVTAGPATSSSTPSSTAASSASSRRALASRRHLAQATTTTATGARAALLLSGALASGAAGYGLVLSYAPSASVALQQALATSLPSTSTLRGGLATVGWTSGASPPALDGTSSYVRLQLPAAGYDAARSGTCARYDDTTKSLATDAKPAVFESYDSATGLVTCRVAVVGSYVVVQGAQLAAASVPPASQATSTTDAPPPSPPTRVPESATLETDSSSSGPVSAGVIAGAVVGAVVGAILIAAVALVVVRRRRRQHSVTPTARQPVVPVVAVAAAPVSEAPQLQQEAQSAEGVQHWSQPRDQSQLSRQEPEEFK</sequence>
<gene>
    <name evidence="3" type="ORF">HXX76_002309</name>
</gene>
<evidence type="ECO:0000256" key="1">
    <source>
        <dbReference type="SAM" id="MobiDB-lite"/>
    </source>
</evidence>
<name>A0A835S995_CHLIN</name>
<evidence type="ECO:0000313" key="3">
    <source>
        <dbReference type="EMBL" id="KAG2423082.1"/>
    </source>
</evidence>
<protein>
    <recommendedName>
        <fullName evidence="5">PKD/REJ-like domain-containing protein</fullName>
    </recommendedName>
</protein>
<feature type="region of interest" description="Disordered" evidence="1">
    <location>
        <begin position="1109"/>
        <end position="1152"/>
    </location>
</feature>
<feature type="compositionally biased region" description="Low complexity" evidence="1">
    <location>
        <begin position="1109"/>
        <end position="1143"/>
    </location>
</feature>
<feature type="compositionally biased region" description="Polar residues" evidence="1">
    <location>
        <begin position="1410"/>
        <end position="1422"/>
    </location>
</feature>